<keyword evidence="5" id="KW-1185">Reference proteome</keyword>
<dbReference type="SUPFAM" id="SSF51735">
    <property type="entry name" value="NAD(P)-binding Rossmann-fold domains"/>
    <property type="match status" value="1"/>
</dbReference>
<dbReference type="GO" id="GO:0016491">
    <property type="term" value="F:oxidoreductase activity"/>
    <property type="evidence" value="ECO:0007669"/>
    <property type="project" value="UniProtKB-KW"/>
</dbReference>
<dbReference type="OrthoDB" id="517007at2"/>
<name>A0A368VH74_9ACTN</name>
<dbReference type="EMBL" id="QPJC01000015">
    <property type="protein sequence ID" value="RCW39670.1"/>
    <property type="molecule type" value="Genomic_DNA"/>
</dbReference>
<dbReference type="PRINTS" id="PR00080">
    <property type="entry name" value="SDRFAMILY"/>
</dbReference>
<evidence type="ECO:0000256" key="2">
    <source>
        <dbReference type="ARBA" id="ARBA00023002"/>
    </source>
</evidence>
<proteinExistence type="inferred from homology"/>
<dbReference type="RefSeq" id="WP_114454685.1">
    <property type="nucleotide sequence ID" value="NZ_QPJC01000015.1"/>
</dbReference>
<evidence type="ECO:0000256" key="1">
    <source>
        <dbReference type="ARBA" id="ARBA00006484"/>
    </source>
</evidence>
<evidence type="ECO:0000256" key="3">
    <source>
        <dbReference type="RuleBase" id="RU000363"/>
    </source>
</evidence>
<dbReference type="PRINTS" id="PR00081">
    <property type="entry name" value="GDHRDH"/>
</dbReference>
<dbReference type="Gene3D" id="3.40.50.720">
    <property type="entry name" value="NAD(P)-binding Rossmann-like Domain"/>
    <property type="match status" value="1"/>
</dbReference>
<gene>
    <name evidence="4" type="ORF">DFQ14_11546</name>
</gene>
<dbReference type="InterPro" id="IPR036291">
    <property type="entry name" value="NAD(P)-bd_dom_sf"/>
</dbReference>
<comment type="similarity">
    <text evidence="1 3">Belongs to the short-chain dehydrogenases/reductases (SDR) family.</text>
</comment>
<dbReference type="FunFam" id="3.40.50.720:FF:000173">
    <property type="entry name" value="3-oxoacyl-[acyl-carrier protein] reductase"/>
    <property type="match status" value="1"/>
</dbReference>
<reference evidence="4 5" key="1">
    <citation type="submission" date="2018-07" db="EMBL/GenBank/DDBJ databases">
        <title>Genomic Encyclopedia of Type Strains, Phase III (KMG-III): the genomes of soil and plant-associated and newly described type strains.</title>
        <authorList>
            <person name="Whitman W."/>
        </authorList>
    </citation>
    <scope>NUCLEOTIDE SEQUENCE [LARGE SCALE GENOMIC DNA]</scope>
    <source>
        <strain evidence="4 5">CECT 8575</strain>
    </source>
</reference>
<organism evidence="4 5">
    <name type="scientific">Halopolyspora algeriensis</name>
    <dbReference type="NCBI Taxonomy" id="1500506"/>
    <lineage>
        <taxon>Bacteria</taxon>
        <taxon>Bacillati</taxon>
        <taxon>Actinomycetota</taxon>
        <taxon>Actinomycetes</taxon>
        <taxon>Actinomycetes incertae sedis</taxon>
        <taxon>Halopolyspora</taxon>
    </lineage>
</organism>
<dbReference type="CDD" id="cd05233">
    <property type="entry name" value="SDR_c"/>
    <property type="match status" value="1"/>
</dbReference>
<comment type="caution">
    <text evidence="4">The sequence shown here is derived from an EMBL/GenBank/DDBJ whole genome shotgun (WGS) entry which is preliminary data.</text>
</comment>
<dbReference type="InterPro" id="IPR002347">
    <property type="entry name" value="SDR_fam"/>
</dbReference>
<dbReference type="Proteomes" id="UP000253495">
    <property type="component" value="Unassembled WGS sequence"/>
</dbReference>
<accession>A0A368VH74</accession>
<dbReference type="PANTHER" id="PTHR24321">
    <property type="entry name" value="DEHYDROGENASES, SHORT CHAIN"/>
    <property type="match status" value="1"/>
</dbReference>
<dbReference type="PANTHER" id="PTHR24321:SF8">
    <property type="entry name" value="ESTRADIOL 17-BETA-DEHYDROGENASE 8-RELATED"/>
    <property type="match status" value="1"/>
</dbReference>
<sequence>MQFQDKVAFVTGAASGMGLATARRLADQGATVYGADLSDEALAQDFAQLPRAHPLPLDIADADAVRAAFAEVDAEQNRLDVLVNAAGVNAPNQAALEELNTANYEGFLAAQRGESYHPEFFEKISDEDFDRTMRINLYGCFYTIRSAVPLLKKNDGGAIVNFSSAAALMSVAMPAYYPASKAAILGLTREAATELAPFNIRVNALAPGAVDTPLFRQNDPEFSDFLVGLQPIKRPATPEEVASTVVFLVGDEGAYYTGQTFSPSGGLVMQ</sequence>
<evidence type="ECO:0000313" key="5">
    <source>
        <dbReference type="Proteomes" id="UP000253495"/>
    </source>
</evidence>
<dbReference type="Pfam" id="PF00106">
    <property type="entry name" value="adh_short"/>
    <property type="match status" value="1"/>
</dbReference>
<keyword evidence="2" id="KW-0560">Oxidoreductase</keyword>
<evidence type="ECO:0000313" key="4">
    <source>
        <dbReference type="EMBL" id="RCW39670.1"/>
    </source>
</evidence>
<protein>
    <submittedName>
        <fullName evidence="4">3-oxoacyl-[acyl-carrier protein] reductase</fullName>
    </submittedName>
</protein>
<dbReference type="AlphaFoldDB" id="A0A368VH74"/>